<accession>A0A545UNV4</accession>
<name>A0A545UNV4_9HYPO</name>
<evidence type="ECO:0000313" key="2">
    <source>
        <dbReference type="Proteomes" id="UP000315783"/>
    </source>
</evidence>
<gene>
    <name evidence="1" type="ORF">IF1G_10025</name>
</gene>
<sequence>MVNTFVPHFGGPEYALDSARDWLSSRWRITLHLHSFQGWTLFSSNMERCRKEFSFPMRGKKQCGVPNFTIGSLLCSKFVSLTAE</sequence>
<reference evidence="1 2" key="1">
    <citation type="journal article" date="2019" name="Appl. Microbiol. Biotechnol.">
        <title>Genome sequence of Isaria javanica and comparative genome analysis insights into family S53 peptidase evolution in fungal entomopathogens.</title>
        <authorList>
            <person name="Lin R."/>
            <person name="Zhang X."/>
            <person name="Xin B."/>
            <person name="Zou M."/>
            <person name="Gao Y."/>
            <person name="Qin F."/>
            <person name="Hu Q."/>
            <person name="Xie B."/>
            <person name="Cheng X."/>
        </authorList>
    </citation>
    <scope>NUCLEOTIDE SEQUENCE [LARGE SCALE GENOMIC DNA]</scope>
    <source>
        <strain evidence="1 2">IJ1G</strain>
    </source>
</reference>
<dbReference type="EMBL" id="SPUK01000020">
    <property type="protein sequence ID" value="TQV91144.1"/>
    <property type="molecule type" value="Genomic_DNA"/>
</dbReference>
<protein>
    <submittedName>
        <fullName evidence="1">Uncharacterized protein</fullName>
    </submittedName>
</protein>
<dbReference type="Proteomes" id="UP000315783">
    <property type="component" value="Unassembled WGS sequence"/>
</dbReference>
<organism evidence="1 2">
    <name type="scientific">Cordyceps javanica</name>
    <dbReference type="NCBI Taxonomy" id="43265"/>
    <lineage>
        <taxon>Eukaryota</taxon>
        <taxon>Fungi</taxon>
        <taxon>Dikarya</taxon>
        <taxon>Ascomycota</taxon>
        <taxon>Pezizomycotina</taxon>
        <taxon>Sordariomycetes</taxon>
        <taxon>Hypocreomycetidae</taxon>
        <taxon>Hypocreales</taxon>
        <taxon>Cordycipitaceae</taxon>
        <taxon>Cordyceps</taxon>
    </lineage>
</organism>
<comment type="caution">
    <text evidence="1">The sequence shown here is derived from an EMBL/GenBank/DDBJ whole genome shotgun (WGS) entry which is preliminary data.</text>
</comment>
<keyword evidence="2" id="KW-1185">Reference proteome</keyword>
<evidence type="ECO:0000313" key="1">
    <source>
        <dbReference type="EMBL" id="TQV91144.1"/>
    </source>
</evidence>
<dbReference type="AlphaFoldDB" id="A0A545UNV4"/>
<proteinExistence type="predicted"/>